<dbReference type="PATRIC" id="fig|630626.3.peg.3618"/>
<dbReference type="AlphaFoldDB" id="I2BDZ6"/>
<name>I2BDZ6_SHIBC</name>
<dbReference type="PANTHER" id="PTHR43800">
    <property type="entry name" value="PEPTIDYL-LYSINE N-ACETYLTRANSFERASE YJAB"/>
    <property type="match status" value="1"/>
</dbReference>
<dbReference type="Pfam" id="PF13673">
    <property type="entry name" value="Acetyltransf_10"/>
    <property type="match status" value="1"/>
</dbReference>
<dbReference type="KEGG" id="ebt:EBL_c36990"/>
<dbReference type="CDD" id="cd04301">
    <property type="entry name" value="NAT_SF"/>
    <property type="match status" value="1"/>
</dbReference>
<dbReference type="OrthoDB" id="9789605at2"/>
<evidence type="ECO:0000313" key="4">
    <source>
        <dbReference type="EMBL" id="AFJ48750.1"/>
    </source>
</evidence>
<dbReference type="GO" id="GO:0016747">
    <property type="term" value="F:acyltransferase activity, transferring groups other than amino-acyl groups"/>
    <property type="evidence" value="ECO:0007669"/>
    <property type="project" value="InterPro"/>
</dbReference>
<protein>
    <submittedName>
        <fullName evidence="4">Putative acetyltransferase</fullName>
    </submittedName>
</protein>
<evidence type="ECO:0000259" key="3">
    <source>
        <dbReference type="PROSITE" id="PS51186"/>
    </source>
</evidence>
<dbReference type="SUPFAM" id="SSF55729">
    <property type="entry name" value="Acyl-CoA N-acyltransferases (Nat)"/>
    <property type="match status" value="1"/>
</dbReference>
<dbReference type="InterPro" id="IPR016181">
    <property type="entry name" value="Acyl_CoA_acyltransferase"/>
</dbReference>
<keyword evidence="1 4" id="KW-0808">Transferase</keyword>
<feature type="domain" description="N-acetyltransferase" evidence="3">
    <location>
        <begin position="4"/>
        <end position="145"/>
    </location>
</feature>
<proteinExistence type="predicted"/>
<dbReference type="Proteomes" id="UP000001955">
    <property type="component" value="Chromosome"/>
</dbReference>
<dbReference type="eggNOG" id="COG0456">
    <property type="taxonomic scope" value="Bacteria"/>
</dbReference>
<keyword evidence="5" id="KW-1185">Reference proteome</keyword>
<evidence type="ECO:0000256" key="1">
    <source>
        <dbReference type="ARBA" id="ARBA00022679"/>
    </source>
</evidence>
<evidence type="ECO:0000256" key="2">
    <source>
        <dbReference type="ARBA" id="ARBA00023315"/>
    </source>
</evidence>
<dbReference type="NCBIfam" id="NF007807">
    <property type="entry name" value="PRK10514.1"/>
    <property type="match status" value="1"/>
</dbReference>
<dbReference type="EMBL" id="CP001560">
    <property type="protein sequence ID" value="AFJ48750.1"/>
    <property type="molecule type" value="Genomic_DNA"/>
</dbReference>
<dbReference type="Gene3D" id="3.40.630.30">
    <property type="match status" value="1"/>
</dbReference>
<dbReference type="STRING" id="630626.EBL_c36990"/>
<dbReference type="InterPro" id="IPR000182">
    <property type="entry name" value="GNAT_dom"/>
</dbReference>
<reference evidence="4 5" key="1">
    <citation type="journal article" date="2012" name="J. Bacteriol.">
        <title>Complete genome sequence of the B12-producing Shimwellia blattae strain DSM 4481, isolated from a cockroach.</title>
        <authorList>
            <person name="Brzuszkiewicz E."/>
            <person name="Waschkowitz T."/>
            <person name="Wiezer A."/>
            <person name="Daniel R."/>
        </authorList>
    </citation>
    <scope>NUCLEOTIDE SEQUENCE [LARGE SCALE GENOMIC DNA]</scope>
    <source>
        <strain evidence="5">ATCC 29907 / DSM 4481 / JCM 1650 / NBRC 105725 / CDC 9005-74</strain>
    </source>
</reference>
<dbReference type="PROSITE" id="PS51186">
    <property type="entry name" value="GNAT"/>
    <property type="match status" value="1"/>
</dbReference>
<gene>
    <name evidence="4" type="primary">yjaB</name>
    <name evidence="4" type="ordered locus">EBL_c36990</name>
</gene>
<sequence length="150" mass="16575">MQKMQIRRARDDEGPQLVALWGAAVDATHHFLSPADRVAIGEQVAQFLPQAPLWVAVSEQDIPLGFMLLADQHMEALFVDPQWHGKGVGSLLLDHAITLCPALTTDVNEQNRAALAFYLAQGFEITGRSQTDSAGRAYPLLHLRYRGSEE</sequence>
<evidence type="ECO:0000313" key="5">
    <source>
        <dbReference type="Proteomes" id="UP000001955"/>
    </source>
</evidence>
<dbReference type="PANTHER" id="PTHR43800:SF1">
    <property type="entry name" value="PEPTIDYL-LYSINE N-ACETYLTRANSFERASE YJAB"/>
    <property type="match status" value="1"/>
</dbReference>
<keyword evidence="2" id="KW-0012">Acyltransferase</keyword>
<accession>I2BDZ6</accession>
<dbReference type="RefSeq" id="WP_014716236.1">
    <property type="nucleotide sequence ID" value="NC_017910.1"/>
</dbReference>
<dbReference type="HOGENOM" id="CLU_013985_21_0_6"/>
<organism evidence="4 5">
    <name type="scientific">Shimwellia blattae (strain ATCC 29907 / DSM 4481 / JCM 1650 / NBRC 105725 / CDC 9005-74)</name>
    <name type="common">Escherichia blattae</name>
    <dbReference type="NCBI Taxonomy" id="630626"/>
    <lineage>
        <taxon>Bacteria</taxon>
        <taxon>Pseudomonadati</taxon>
        <taxon>Pseudomonadota</taxon>
        <taxon>Gammaproteobacteria</taxon>
        <taxon>Enterobacterales</taxon>
        <taxon>Enterobacteriaceae</taxon>
        <taxon>Shimwellia</taxon>
    </lineage>
</organism>